<keyword evidence="2" id="KW-1185">Reference proteome</keyword>
<protein>
    <submittedName>
        <fullName evidence="1">Uncharacterized protein</fullName>
    </submittedName>
</protein>
<proteinExistence type="predicted"/>
<evidence type="ECO:0000313" key="2">
    <source>
        <dbReference type="Proteomes" id="UP000485058"/>
    </source>
</evidence>
<dbReference type="Proteomes" id="UP000485058">
    <property type="component" value="Unassembled WGS sequence"/>
</dbReference>
<name>A0A699ZCV6_HAELA</name>
<evidence type="ECO:0000313" key="1">
    <source>
        <dbReference type="EMBL" id="GFH19605.1"/>
    </source>
</evidence>
<sequence length="83" mass="8329">MSPAGSGTGVFHVVIEGVDVSYDITDDGPTGSIADYVAKLATNLARQPLATCSNAHVCAAGVLIGGASLTSPLAQQHALKHRG</sequence>
<dbReference type="AlphaFoldDB" id="A0A699ZCV6"/>
<dbReference type="EMBL" id="BLLF01001489">
    <property type="protein sequence ID" value="GFH19605.1"/>
    <property type="molecule type" value="Genomic_DNA"/>
</dbReference>
<comment type="caution">
    <text evidence="1">The sequence shown here is derived from an EMBL/GenBank/DDBJ whole genome shotgun (WGS) entry which is preliminary data.</text>
</comment>
<gene>
    <name evidence="1" type="ORF">HaLaN_16573</name>
</gene>
<organism evidence="1 2">
    <name type="scientific">Haematococcus lacustris</name>
    <name type="common">Green alga</name>
    <name type="synonym">Haematococcus pluvialis</name>
    <dbReference type="NCBI Taxonomy" id="44745"/>
    <lineage>
        <taxon>Eukaryota</taxon>
        <taxon>Viridiplantae</taxon>
        <taxon>Chlorophyta</taxon>
        <taxon>core chlorophytes</taxon>
        <taxon>Chlorophyceae</taxon>
        <taxon>CS clade</taxon>
        <taxon>Chlamydomonadales</taxon>
        <taxon>Haematococcaceae</taxon>
        <taxon>Haematococcus</taxon>
    </lineage>
</organism>
<reference evidence="1 2" key="1">
    <citation type="submission" date="2020-02" db="EMBL/GenBank/DDBJ databases">
        <title>Draft genome sequence of Haematococcus lacustris strain NIES-144.</title>
        <authorList>
            <person name="Morimoto D."/>
            <person name="Nakagawa S."/>
            <person name="Yoshida T."/>
            <person name="Sawayama S."/>
        </authorList>
    </citation>
    <scope>NUCLEOTIDE SEQUENCE [LARGE SCALE GENOMIC DNA]</scope>
    <source>
        <strain evidence="1 2">NIES-144</strain>
    </source>
</reference>
<accession>A0A699ZCV6</accession>